<organism evidence="2 3">
    <name type="scientific">Candidatus Sphingobacterium stercoripullorum</name>
    <dbReference type="NCBI Taxonomy" id="2838759"/>
    <lineage>
        <taxon>Bacteria</taxon>
        <taxon>Pseudomonadati</taxon>
        <taxon>Bacteroidota</taxon>
        <taxon>Sphingobacteriia</taxon>
        <taxon>Sphingobacteriales</taxon>
        <taxon>Sphingobacteriaceae</taxon>
        <taxon>Sphingobacterium</taxon>
    </lineage>
</organism>
<name>A0A9D1WA68_9SPHI</name>
<dbReference type="InterPro" id="IPR027863">
    <property type="entry name" value="DUF4623"/>
</dbReference>
<dbReference type="PROSITE" id="PS51257">
    <property type="entry name" value="PROKAR_LIPOPROTEIN"/>
    <property type="match status" value="1"/>
</dbReference>
<evidence type="ECO:0000256" key="1">
    <source>
        <dbReference type="SAM" id="SignalP"/>
    </source>
</evidence>
<protein>
    <submittedName>
        <fullName evidence="2">DUF4623 domain-containing protein</fullName>
    </submittedName>
</protein>
<dbReference type="AlphaFoldDB" id="A0A9D1WA68"/>
<feature type="signal peptide" evidence="1">
    <location>
        <begin position="1"/>
        <end position="23"/>
    </location>
</feature>
<accession>A0A9D1WA68</accession>
<keyword evidence="1" id="KW-0732">Signal</keyword>
<feature type="chain" id="PRO_5038564152" evidence="1">
    <location>
        <begin position="24"/>
        <end position="473"/>
    </location>
</feature>
<sequence length="473" mass="51503">MKGNLKNIIFKSLLLMLVTFMVACKDDLPGPLNTEDKMTVLKSIKLVSAGEAGNEVLEGTVDEQTKMVSFPRIDTLTNFSDLRFEVELSDGAQLDKESYSIEFQEGQSSNSFVMKVVNGERFREYIVRLRLLIPLFGADFEKGQVYDFSANPIGNPAYESFVGLNTRGSGFDGENVLVVDRGGLGPHLLKVEDLKENNTNPIPLNITGVTGGTFPYNMGSVVNGHVYMASLSTSGTNPLRVYHWEDPNEDPEMIIDLLPSSIAGAGARHGDNFSISLDNNGDGYIYFIAEGSAALRFTISSYTQVTDTRAVNLPSNYGQWSSYLQAGTGEYFFVTDNLNPVTLVNAGGSSAMALSSSALPNNLTDVRVVEFNEERYLMGVTVARSGSETANLLVYDITRGADLVEALNNFNDNPQSAVFDYNITSTTNIAPGAQTGFKVVKDEDGNDDKLLLYAAHADAGFAIIEFSKKELDD</sequence>
<comment type="caution">
    <text evidence="2">The sequence shown here is derived from an EMBL/GenBank/DDBJ whole genome shotgun (WGS) entry which is preliminary data.</text>
</comment>
<evidence type="ECO:0000313" key="2">
    <source>
        <dbReference type="EMBL" id="HIX55336.1"/>
    </source>
</evidence>
<proteinExistence type="predicted"/>
<dbReference type="Gene3D" id="2.60.40.2340">
    <property type="match status" value="1"/>
</dbReference>
<dbReference type="Pfam" id="PF15416">
    <property type="entry name" value="DUF4623"/>
    <property type="match status" value="1"/>
</dbReference>
<evidence type="ECO:0000313" key="3">
    <source>
        <dbReference type="Proteomes" id="UP000824156"/>
    </source>
</evidence>
<reference evidence="2" key="1">
    <citation type="journal article" date="2021" name="PeerJ">
        <title>Extensive microbial diversity within the chicken gut microbiome revealed by metagenomics and culture.</title>
        <authorList>
            <person name="Gilroy R."/>
            <person name="Ravi A."/>
            <person name="Getino M."/>
            <person name="Pursley I."/>
            <person name="Horton D.L."/>
            <person name="Alikhan N.F."/>
            <person name="Baker D."/>
            <person name="Gharbi K."/>
            <person name="Hall N."/>
            <person name="Watson M."/>
            <person name="Adriaenssens E.M."/>
            <person name="Foster-Nyarko E."/>
            <person name="Jarju S."/>
            <person name="Secka A."/>
            <person name="Antonio M."/>
            <person name="Oren A."/>
            <person name="Chaudhuri R.R."/>
            <person name="La Ragione R."/>
            <person name="Hildebrand F."/>
            <person name="Pallen M.J."/>
        </authorList>
    </citation>
    <scope>NUCLEOTIDE SEQUENCE</scope>
    <source>
        <strain evidence="2">1719</strain>
    </source>
</reference>
<dbReference type="EMBL" id="DXEZ01000275">
    <property type="protein sequence ID" value="HIX55336.1"/>
    <property type="molecule type" value="Genomic_DNA"/>
</dbReference>
<reference evidence="2" key="2">
    <citation type="submission" date="2021-04" db="EMBL/GenBank/DDBJ databases">
        <authorList>
            <person name="Gilroy R."/>
        </authorList>
    </citation>
    <scope>NUCLEOTIDE SEQUENCE</scope>
    <source>
        <strain evidence="2">1719</strain>
    </source>
</reference>
<dbReference type="Proteomes" id="UP000824156">
    <property type="component" value="Unassembled WGS sequence"/>
</dbReference>
<gene>
    <name evidence="2" type="ORF">H9853_09930</name>
</gene>